<organism evidence="2 3">
    <name type="scientific">Geotalea uraniireducens (strain Rf4)</name>
    <name type="common">Geobacter uraniireducens</name>
    <dbReference type="NCBI Taxonomy" id="351605"/>
    <lineage>
        <taxon>Bacteria</taxon>
        <taxon>Pseudomonadati</taxon>
        <taxon>Thermodesulfobacteriota</taxon>
        <taxon>Desulfuromonadia</taxon>
        <taxon>Geobacterales</taxon>
        <taxon>Geobacteraceae</taxon>
        <taxon>Geotalea</taxon>
    </lineage>
</organism>
<gene>
    <name evidence="2" type="ordered locus">Gura_0275</name>
</gene>
<dbReference type="Gene3D" id="2.30.110.10">
    <property type="entry name" value="Electron Transport, Fmn-binding Protein, Chain A"/>
    <property type="match status" value="1"/>
</dbReference>
<dbReference type="KEGG" id="gur:Gura_0275"/>
<dbReference type="Proteomes" id="UP000006695">
    <property type="component" value="Chromosome"/>
</dbReference>
<reference evidence="2 3" key="1">
    <citation type="submission" date="2007-05" db="EMBL/GenBank/DDBJ databases">
        <title>Complete sequence of Geobacter uraniireducens Rf4.</title>
        <authorList>
            <consortium name="US DOE Joint Genome Institute"/>
            <person name="Copeland A."/>
            <person name="Lucas S."/>
            <person name="Lapidus A."/>
            <person name="Barry K."/>
            <person name="Detter J.C."/>
            <person name="Glavina del Rio T."/>
            <person name="Hammon N."/>
            <person name="Israni S."/>
            <person name="Dalin E."/>
            <person name="Tice H."/>
            <person name="Pitluck S."/>
            <person name="Chertkov O."/>
            <person name="Brettin T."/>
            <person name="Bruce D."/>
            <person name="Han C."/>
            <person name="Schmutz J."/>
            <person name="Larimer F."/>
            <person name="Land M."/>
            <person name="Hauser L."/>
            <person name="Kyrpides N."/>
            <person name="Mikhailova N."/>
            <person name="Shelobolina E."/>
            <person name="Aklujkar M."/>
            <person name="Lovley D."/>
            <person name="Richardson P."/>
        </authorList>
    </citation>
    <scope>NUCLEOTIDE SEQUENCE [LARGE SCALE GENOMIC DNA]</scope>
    <source>
        <strain evidence="3">ATCC BAA-1134 / JCM 13001 / Rf4</strain>
    </source>
</reference>
<keyword evidence="3" id="KW-1185">Reference proteome</keyword>
<dbReference type="HOGENOM" id="CLU_137964_2_1_7"/>
<dbReference type="Pfam" id="PF01243">
    <property type="entry name" value="PNPOx_N"/>
    <property type="match status" value="1"/>
</dbReference>
<evidence type="ECO:0000313" key="2">
    <source>
        <dbReference type="EMBL" id="ABQ24491.1"/>
    </source>
</evidence>
<dbReference type="InterPro" id="IPR011576">
    <property type="entry name" value="Pyridox_Oxase_N"/>
</dbReference>
<dbReference type="AlphaFoldDB" id="A5GD52"/>
<dbReference type="PANTHER" id="PTHR34818:SF1">
    <property type="entry name" value="PROTEIN BLI-3"/>
    <property type="match status" value="1"/>
</dbReference>
<dbReference type="InterPro" id="IPR052917">
    <property type="entry name" value="Stress-Dev_Protein"/>
</dbReference>
<proteinExistence type="predicted"/>
<feature type="domain" description="Pyridoxamine 5'-phosphate oxidase N-terminal" evidence="1">
    <location>
        <begin position="4"/>
        <end position="99"/>
    </location>
</feature>
<dbReference type="OrthoDB" id="9792542at2"/>
<dbReference type="RefSeq" id="WP_011937218.1">
    <property type="nucleotide sequence ID" value="NC_009483.1"/>
</dbReference>
<evidence type="ECO:0000313" key="3">
    <source>
        <dbReference type="Proteomes" id="UP000006695"/>
    </source>
</evidence>
<dbReference type="STRING" id="351605.Gura_0275"/>
<evidence type="ECO:0000259" key="1">
    <source>
        <dbReference type="Pfam" id="PF01243"/>
    </source>
</evidence>
<protein>
    <submittedName>
        <fullName evidence="2">Pyridoxamine 5'-phosphate oxidase-related, FMN-binding protein</fullName>
    </submittedName>
</protein>
<dbReference type="InterPro" id="IPR012349">
    <property type="entry name" value="Split_barrel_FMN-bd"/>
</dbReference>
<accession>A5GD52</accession>
<dbReference type="SUPFAM" id="SSF50475">
    <property type="entry name" value="FMN-binding split barrel"/>
    <property type="match status" value="1"/>
</dbReference>
<sequence length="141" mass="16262">MNQQQILELINRNSAFFLATVEDGEPRVRGMLLYRAEENGIIFHTGAMKDVHRQMIANPAVELCFNDWQTQQQVRVRGTARLVEDSALKEEIVNSPGREFLKPLVEKMGLNVLSVFRVESCRAHIWTMETNFAPKDFIELQ</sequence>
<name>A5GD52_GEOUR</name>
<dbReference type="EMBL" id="CP000698">
    <property type="protein sequence ID" value="ABQ24491.1"/>
    <property type="molecule type" value="Genomic_DNA"/>
</dbReference>
<dbReference type="PANTHER" id="PTHR34818">
    <property type="entry name" value="PROTEIN BLI-3"/>
    <property type="match status" value="1"/>
</dbReference>